<dbReference type="SUPFAM" id="SSF52821">
    <property type="entry name" value="Rhodanese/Cell cycle control phosphatase"/>
    <property type="match status" value="2"/>
</dbReference>
<dbReference type="GO" id="GO:0006749">
    <property type="term" value="P:glutathione metabolic process"/>
    <property type="evidence" value="ECO:0007669"/>
    <property type="project" value="InterPro"/>
</dbReference>
<protein>
    <submittedName>
        <fullName evidence="3">MBL fold metallo-hydrolase</fullName>
    </submittedName>
</protein>
<dbReference type="PANTHER" id="PTHR43084">
    <property type="entry name" value="PERSULFIDE DIOXYGENASE ETHE1"/>
    <property type="match status" value="1"/>
</dbReference>
<dbReference type="PANTHER" id="PTHR43084:SF1">
    <property type="entry name" value="PERSULFIDE DIOXYGENASE ETHE1, MITOCHONDRIAL"/>
    <property type="match status" value="1"/>
</dbReference>
<dbReference type="InterPro" id="IPR001279">
    <property type="entry name" value="Metallo-B-lactamas"/>
</dbReference>
<dbReference type="AlphaFoldDB" id="A0AAU8ELN5"/>
<dbReference type="CDD" id="cd07724">
    <property type="entry name" value="POD-like_MBL-fold"/>
    <property type="match status" value="1"/>
</dbReference>
<accession>A0AAU8ELN5</accession>
<dbReference type="InterPro" id="IPR044528">
    <property type="entry name" value="POD-like_MBL-fold"/>
</dbReference>
<dbReference type="InterPro" id="IPR051682">
    <property type="entry name" value="Mito_Persulfide_Diox"/>
</dbReference>
<dbReference type="GO" id="GO:0050313">
    <property type="term" value="F:sulfur dioxygenase activity"/>
    <property type="evidence" value="ECO:0007669"/>
    <property type="project" value="InterPro"/>
</dbReference>
<dbReference type="InterPro" id="IPR036873">
    <property type="entry name" value="Rhodanese-like_dom_sf"/>
</dbReference>
<evidence type="ECO:0000256" key="1">
    <source>
        <dbReference type="ARBA" id="ARBA00022723"/>
    </source>
</evidence>
<dbReference type="GO" id="GO:0046872">
    <property type="term" value="F:metal ion binding"/>
    <property type="evidence" value="ECO:0007669"/>
    <property type="project" value="UniProtKB-KW"/>
</dbReference>
<dbReference type="Gene3D" id="3.40.250.10">
    <property type="entry name" value="Rhodanese-like domain"/>
    <property type="match status" value="2"/>
</dbReference>
<reference evidence="3" key="1">
    <citation type="submission" date="2024-06" db="EMBL/GenBank/DDBJ databases">
        <title>Biodegradation of dimethachlon by Arthrobacter sp. K5: mechanistic insights and ecological implications.</title>
        <authorList>
            <person name="Hu S."/>
            <person name="Lu P."/>
        </authorList>
    </citation>
    <scope>NUCLEOTIDE SEQUENCE</scope>
    <source>
        <strain evidence="3">K5</strain>
    </source>
</reference>
<dbReference type="InterPro" id="IPR001763">
    <property type="entry name" value="Rhodanese-like_dom"/>
</dbReference>
<dbReference type="InterPro" id="IPR036866">
    <property type="entry name" value="RibonucZ/Hydroxyglut_hydro"/>
</dbReference>
<sequence>MDVVVIETPQLGDRSYLVHDGRVALVVDAQRDTDRIEEAARKAGVQITHVAETHVHNDYLTGGLILARAHSAKYLINAADQVAYECEPVKDGQTMQIGALTLRAVATPGHTRTHLSYIVTDGRVRAVFSGGSLLFGSVGRTDLLGPGDTAGLTRDQYASVHRLADEAGPDAALYPTHGFGSFCSIGPATRAEASTIAEQLEANHALMDPDPEHFAAELMANLSAYPSYYAHMAPLNMTGPEPADLSLPESLGAGELTERLAGGEWVVDLRHRVLFASNHLQGTVSFEYGSGRSFSSYLGWVLPWGEKLTLVGAREDVQNAIRDLSRIGIDHPDAAVGTEPGELAPGAAVASYPRAGWPAVVHEKPDGDPVVDVRRPDEFAASHVAGAINVPLHELLDRLGELPAGCLWVHCATGYRAGVAASLLQRAGRDVVQIDARFRDAAAAGVTLQIQPLPRR</sequence>
<name>A0AAU8ELN5_9MICC</name>
<dbReference type="SMART" id="SM00849">
    <property type="entry name" value="Lactamase_B"/>
    <property type="match status" value="1"/>
</dbReference>
<evidence type="ECO:0000259" key="2">
    <source>
        <dbReference type="PROSITE" id="PS50206"/>
    </source>
</evidence>
<keyword evidence="1" id="KW-0479">Metal-binding</keyword>
<organism evidence="3">
    <name type="scientific">Arthrobacter sp. K5</name>
    <dbReference type="NCBI Taxonomy" id="2839623"/>
    <lineage>
        <taxon>Bacteria</taxon>
        <taxon>Bacillati</taxon>
        <taxon>Actinomycetota</taxon>
        <taxon>Actinomycetes</taxon>
        <taxon>Micrococcales</taxon>
        <taxon>Micrococcaceae</taxon>
        <taxon>Arthrobacter</taxon>
    </lineage>
</organism>
<dbReference type="Gene3D" id="3.60.15.10">
    <property type="entry name" value="Ribonuclease Z/Hydroxyacylglutathione hydrolase-like"/>
    <property type="match status" value="1"/>
</dbReference>
<feature type="domain" description="Rhodanese" evidence="2">
    <location>
        <begin position="364"/>
        <end position="447"/>
    </location>
</feature>
<gene>
    <name evidence="3" type="ORF">ABRP34_12835</name>
</gene>
<dbReference type="GO" id="GO:0070813">
    <property type="term" value="P:hydrogen sulfide metabolic process"/>
    <property type="evidence" value="ECO:0007669"/>
    <property type="project" value="TreeGrafter"/>
</dbReference>
<dbReference type="SUPFAM" id="SSF56281">
    <property type="entry name" value="Metallo-hydrolase/oxidoreductase"/>
    <property type="match status" value="1"/>
</dbReference>
<dbReference type="Pfam" id="PF00753">
    <property type="entry name" value="Lactamase_B"/>
    <property type="match status" value="1"/>
</dbReference>
<proteinExistence type="predicted"/>
<dbReference type="SMART" id="SM00450">
    <property type="entry name" value="RHOD"/>
    <property type="match status" value="1"/>
</dbReference>
<dbReference type="Pfam" id="PF00581">
    <property type="entry name" value="Rhodanese"/>
    <property type="match status" value="1"/>
</dbReference>
<dbReference type="PROSITE" id="PS50206">
    <property type="entry name" value="RHODANESE_3"/>
    <property type="match status" value="1"/>
</dbReference>
<dbReference type="RefSeq" id="WP_353710470.1">
    <property type="nucleotide sequence ID" value="NZ_CP159279.1"/>
</dbReference>
<dbReference type="EMBL" id="CP159279">
    <property type="protein sequence ID" value="XCH09736.1"/>
    <property type="molecule type" value="Genomic_DNA"/>
</dbReference>
<evidence type="ECO:0000313" key="3">
    <source>
        <dbReference type="EMBL" id="XCH09736.1"/>
    </source>
</evidence>